<reference evidence="4 5" key="1">
    <citation type="submission" date="2020-01" db="EMBL/GenBank/DDBJ databases">
        <authorList>
            <person name="Palmer J.M."/>
        </authorList>
    </citation>
    <scope>NUCLEOTIDE SEQUENCE [LARGE SCALE GENOMIC DNA]</scope>
    <source>
        <strain evidence="4 5">TWF970</strain>
    </source>
</reference>
<dbReference type="OrthoDB" id="1722345at2759"/>
<dbReference type="SMART" id="SM00248">
    <property type="entry name" value="ANK"/>
    <property type="match status" value="4"/>
</dbReference>
<dbReference type="Pfam" id="PF12796">
    <property type="entry name" value="Ank_2"/>
    <property type="match status" value="1"/>
</dbReference>
<dbReference type="Pfam" id="PF13857">
    <property type="entry name" value="Ank_5"/>
    <property type="match status" value="1"/>
</dbReference>
<proteinExistence type="predicted"/>
<dbReference type="AlphaFoldDB" id="A0A7C8VHE4"/>
<dbReference type="InterPro" id="IPR050776">
    <property type="entry name" value="Ank_Repeat/CDKN_Inhibitor"/>
</dbReference>
<keyword evidence="2 3" id="KW-0040">ANK repeat</keyword>
<gene>
    <name evidence="4" type="ORF">TWF970_000239</name>
</gene>
<dbReference type="InterPro" id="IPR036770">
    <property type="entry name" value="Ankyrin_rpt-contain_sf"/>
</dbReference>
<dbReference type="Proteomes" id="UP000474640">
    <property type="component" value="Unassembled WGS sequence"/>
</dbReference>
<feature type="repeat" description="ANK" evidence="3">
    <location>
        <begin position="177"/>
        <end position="209"/>
    </location>
</feature>
<feature type="repeat" description="ANK" evidence="3">
    <location>
        <begin position="46"/>
        <end position="78"/>
    </location>
</feature>
<sequence>MPGIQDTANQQESLGPALYQAVLENDRKEVRSLLKKGADPNTSCSCGTTCLAKAAEKGYLDIFNLLVTRGASWDTKNKDEETPKDLATRNGNRSVLGKMRTADLERQDHWFSAARDGQVEKMRDMMDRSGLDPGIRSSAGSRALEIAVDYNQKEVVEFLRDKKTKSGVPLTTLIDEKGRTALQLAERFGHVEIIGLLLNDTLSIKVLNLLENLLENIYEFSVYIASNNEIYPDRTLCTMLKLRGRPSTPTENP</sequence>
<evidence type="ECO:0000256" key="1">
    <source>
        <dbReference type="ARBA" id="ARBA00022737"/>
    </source>
</evidence>
<dbReference type="PANTHER" id="PTHR24201">
    <property type="entry name" value="ANK_REP_REGION DOMAIN-CONTAINING PROTEIN"/>
    <property type="match status" value="1"/>
</dbReference>
<dbReference type="PROSITE" id="PS50088">
    <property type="entry name" value="ANK_REPEAT"/>
    <property type="match status" value="2"/>
</dbReference>
<protein>
    <submittedName>
        <fullName evidence="4">Uncharacterized protein</fullName>
    </submittedName>
</protein>
<dbReference type="EMBL" id="JAABOJ010000001">
    <property type="protein sequence ID" value="KAF3290983.1"/>
    <property type="molecule type" value="Genomic_DNA"/>
</dbReference>
<dbReference type="Gene3D" id="1.25.40.20">
    <property type="entry name" value="Ankyrin repeat-containing domain"/>
    <property type="match status" value="2"/>
</dbReference>
<comment type="caution">
    <text evidence="4">The sequence shown here is derived from an EMBL/GenBank/DDBJ whole genome shotgun (WGS) entry which is preliminary data.</text>
</comment>
<organism evidence="4 5">
    <name type="scientific">Orbilia oligospora</name>
    <name type="common">Nematode-trapping fungus</name>
    <name type="synonym">Arthrobotrys oligospora</name>
    <dbReference type="NCBI Taxonomy" id="2813651"/>
    <lineage>
        <taxon>Eukaryota</taxon>
        <taxon>Fungi</taxon>
        <taxon>Dikarya</taxon>
        <taxon>Ascomycota</taxon>
        <taxon>Pezizomycotina</taxon>
        <taxon>Orbiliomycetes</taxon>
        <taxon>Orbiliales</taxon>
        <taxon>Orbiliaceae</taxon>
        <taxon>Orbilia</taxon>
    </lineage>
</organism>
<evidence type="ECO:0000256" key="2">
    <source>
        <dbReference type="ARBA" id="ARBA00023043"/>
    </source>
</evidence>
<evidence type="ECO:0000256" key="3">
    <source>
        <dbReference type="PROSITE-ProRule" id="PRU00023"/>
    </source>
</evidence>
<dbReference type="SUPFAM" id="SSF48403">
    <property type="entry name" value="Ankyrin repeat"/>
    <property type="match status" value="1"/>
</dbReference>
<keyword evidence="1" id="KW-0677">Repeat</keyword>
<dbReference type="InterPro" id="IPR002110">
    <property type="entry name" value="Ankyrin_rpt"/>
</dbReference>
<name>A0A7C8VHE4_ORBOL</name>
<evidence type="ECO:0000313" key="5">
    <source>
        <dbReference type="Proteomes" id="UP000474640"/>
    </source>
</evidence>
<evidence type="ECO:0000313" key="4">
    <source>
        <dbReference type="EMBL" id="KAF3290983.1"/>
    </source>
</evidence>
<accession>A0A7C8VHE4</accession>